<dbReference type="Proteomes" id="UP000501237">
    <property type="component" value="Chromosome"/>
</dbReference>
<dbReference type="AlphaFoldDB" id="A0A679GFC0"/>
<organism evidence="1 2">
    <name type="scientific">Metapseudomonas otitidis</name>
    <dbReference type="NCBI Taxonomy" id="319939"/>
    <lineage>
        <taxon>Bacteria</taxon>
        <taxon>Pseudomonadati</taxon>
        <taxon>Pseudomonadota</taxon>
        <taxon>Gammaproteobacteria</taxon>
        <taxon>Pseudomonadales</taxon>
        <taxon>Pseudomonadaceae</taxon>
        <taxon>Metapseudomonas</taxon>
    </lineage>
</organism>
<dbReference type="GeneID" id="57398324"/>
<dbReference type="Pfam" id="PF21842">
    <property type="entry name" value="DUF6901"/>
    <property type="match status" value="1"/>
</dbReference>
<sequence>MHATNSLAHYHLTFEDGAEVSLEAPSPQPDPAPEWARLEHCQCRNCPLRAEVTPYCPFALALTGPLRVLEGRRSFDMVKVSIDWHGRHLEQVTSLQRVLSSLIGLIGATSGCPRTRLLAPMAHFHQPFSGAGETLFRALGTYFIGQYLRQRHGLSANYDIDGLLAMYRALREVNLGLAERLRSASRAEQSVNGLVLLDVLAAETLENLQSPEEMLGELFAPYLET</sequence>
<dbReference type="KEGG" id="poj:PtoMrB4_31100"/>
<dbReference type="RefSeq" id="WP_172433844.1">
    <property type="nucleotide sequence ID" value="NZ_AP022642.1"/>
</dbReference>
<evidence type="ECO:0000313" key="1">
    <source>
        <dbReference type="EMBL" id="BCA29133.1"/>
    </source>
</evidence>
<proteinExistence type="predicted"/>
<dbReference type="InterPro" id="IPR054196">
    <property type="entry name" value="DUF6901"/>
</dbReference>
<dbReference type="EMBL" id="AP022642">
    <property type="protein sequence ID" value="BCA29133.1"/>
    <property type="molecule type" value="Genomic_DNA"/>
</dbReference>
<accession>A0A679GFC0</accession>
<name>A0A679GFC0_9GAMM</name>
<gene>
    <name evidence="1" type="ORF">PtoMrB4_31100</name>
</gene>
<protein>
    <submittedName>
        <fullName evidence="1">Uncharacterized protein</fullName>
    </submittedName>
</protein>
<evidence type="ECO:0000313" key="2">
    <source>
        <dbReference type="Proteomes" id="UP000501237"/>
    </source>
</evidence>
<reference evidence="1 2" key="1">
    <citation type="journal article" date="2020" name="Microbiol. Resour. Announc.">
        <title>Complete genome sequence of Pseudomonas otitidis strain MrB4, isolated from Lake Biwa in Japan.</title>
        <authorList>
            <person name="Miyazaki K."/>
            <person name="Hase E."/>
            <person name="Maruya T."/>
        </authorList>
    </citation>
    <scope>NUCLEOTIDE SEQUENCE [LARGE SCALE GENOMIC DNA]</scope>
    <source>
        <strain evidence="1 2">MrB4</strain>
    </source>
</reference>